<dbReference type="Proteomes" id="UP001642409">
    <property type="component" value="Unassembled WGS sequence"/>
</dbReference>
<gene>
    <name evidence="1" type="ORF">HINF_LOCUS1742</name>
    <name evidence="2" type="ORF">HINF_LOCUS23112</name>
</gene>
<protein>
    <submittedName>
        <fullName evidence="2">Hypothetical_protein</fullName>
    </submittedName>
</protein>
<keyword evidence="3" id="KW-1185">Reference proteome</keyword>
<reference evidence="1" key="1">
    <citation type="submission" date="2023-06" db="EMBL/GenBank/DDBJ databases">
        <authorList>
            <person name="Kurt Z."/>
        </authorList>
    </citation>
    <scope>NUCLEOTIDE SEQUENCE</scope>
</reference>
<name>A0AA86TEL8_9EUKA</name>
<evidence type="ECO:0000313" key="3">
    <source>
        <dbReference type="Proteomes" id="UP001642409"/>
    </source>
</evidence>
<dbReference type="EMBL" id="CATOUU010000042">
    <property type="protein sequence ID" value="CAI9914097.1"/>
    <property type="molecule type" value="Genomic_DNA"/>
</dbReference>
<accession>A0AA86TEL8</accession>
<sequence>MASDCNISERQCHLKFQTLLGKELLSWPDDIVAAVKTRILELWKQEQESDIAKRKKLIKAKIEQEFNLKQQVQYSYKEISNKINYQLSILKCFEEQNYEIL</sequence>
<proteinExistence type="predicted"/>
<evidence type="ECO:0000313" key="1">
    <source>
        <dbReference type="EMBL" id="CAI9914097.1"/>
    </source>
</evidence>
<evidence type="ECO:0000313" key="2">
    <source>
        <dbReference type="EMBL" id="CAL6012036.1"/>
    </source>
</evidence>
<organism evidence="1">
    <name type="scientific">Hexamita inflata</name>
    <dbReference type="NCBI Taxonomy" id="28002"/>
    <lineage>
        <taxon>Eukaryota</taxon>
        <taxon>Metamonada</taxon>
        <taxon>Diplomonadida</taxon>
        <taxon>Hexamitidae</taxon>
        <taxon>Hexamitinae</taxon>
        <taxon>Hexamita</taxon>
    </lineage>
</organism>
<comment type="caution">
    <text evidence="1">The sequence shown here is derived from an EMBL/GenBank/DDBJ whole genome shotgun (WGS) entry which is preliminary data.</text>
</comment>
<dbReference type="AlphaFoldDB" id="A0AA86TEL8"/>
<dbReference type="EMBL" id="CAXDID020000065">
    <property type="protein sequence ID" value="CAL6012036.1"/>
    <property type="molecule type" value="Genomic_DNA"/>
</dbReference>
<reference evidence="2 3" key="2">
    <citation type="submission" date="2024-07" db="EMBL/GenBank/DDBJ databases">
        <authorList>
            <person name="Akdeniz Z."/>
        </authorList>
    </citation>
    <scope>NUCLEOTIDE SEQUENCE [LARGE SCALE GENOMIC DNA]</scope>
</reference>